<keyword evidence="2" id="KW-0964">Secreted</keyword>
<feature type="domain" description="C1q" evidence="6">
    <location>
        <begin position="117"/>
        <end position="256"/>
    </location>
</feature>
<accession>A0A8W8NYE5</accession>
<dbReference type="GO" id="GO:0005576">
    <property type="term" value="C:extracellular region"/>
    <property type="evidence" value="ECO:0007669"/>
    <property type="project" value="UniProtKB-SubCell"/>
</dbReference>
<dbReference type="SMART" id="SM00110">
    <property type="entry name" value="C1Q"/>
    <property type="match status" value="1"/>
</dbReference>
<evidence type="ECO:0000256" key="3">
    <source>
        <dbReference type="ARBA" id="ARBA00022729"/>
    </source>
</evidence>
<dbReference type="EnsemblMetazoa" id="G9251.2">
    <property type="protein sequence ID" value="G9251.2:cds"/>
    <property type="gene ID" value="G9251"/>
</dbReference>
<dbReference type="InterPro" id="IPR008983">
    <property type="entry name" value="Tumour_necrosis_fac-like_dom"/>
</dbReference>
<evidence type="ECO:0000256" key="5">
    <source>
        <dbReference type="SAM" id="SignalP"/>
    </source>
</evidence>
<feature type="signal peptide" evidence="5">
    <location>
        <begin position="1"/>
        <end position="19"/>
    </location>
</feature>
<feature type="chain" id="PRO_5036446204" description="C1q domain-containing protein" evidence="5">
    <location>
        <begin position="20"/>
        <end position="256"/>
    </location>
</feature>
<dbReference type="PRINTS" id="PR00007">
    <property type="entry name" value="COMPLEMNTC1Q"/>
</dbReference>
<dbReference type="Proteomes" id="UP000005408">
    <property type="component" value="Unassembled WGS sequence"/>
</dbReference>
<proteinExistence type="predicted"/>
<evidence type="ECO:0000259" key="6">
    <source>
        <dbReference type="PROSITE" id="PS50871"/>
    </source>
</evidence>
<dbReference type="OMA" id="MRASEIN"/>
<dbReference type="PANTHER" id="PTHR22923">
    <property type="entry name" value="CEREBELLIN-RELATED"/>
    <property type="match status" value="1"/>
</dbReference>
<feature type="coiled-coil region" evidence="4">
    <location>
        <begin position="36"/>
        <end position="70"/>
    </location>
</feature>
<evidence type="ECO:0000256" key="4">
    <source>
        <dbReference type="SAM" id="Coils"/>
    </source>
</evidence>
<dbReference type="Pfam" id="PF00386">
    <property type="entry name" value="C1q"/>
    <property type="match status" value="1"/>
</dbReference>
<dbReference type="SUPFAM" id="SSF49842">
    <property type="entry name" value="TNF-like"/>
    <property type="match status" value="1"/>
</dbReference>
<sequence length="256" mass="28755">MLIILALICATLFCRGCNGSELAGHGTPVQFILERLFVLEEKVGKYEETIRLLERKLEKRDRTIAELKRIVQKQTLDIEYLQRADENRPILKSKSKPNLERHDEGLTNRNTRSTWYPISDAVAFYAYMRASEINPSRHHVIIFDVVVTNEGNAYNPNLGAFITPVDGVYAFNWNVIAHENNHIFTEIAVNSQSIGNAFADSGNHSDVSYSSVTVVKRLNAGDAVLIRTPAESNLASRGSIVSFHGGRSTFSGWRIF</sequence>
<keyword evidence="3 5" id="KW-0732">Signal</keyword>
<organism evidence="7 8">
    <name type="scientific">Magallana gigas</name>
    <name type="common">Pacific oyster</name>
    <name type="synonym">Crassostrea gigas</name>
    <dbReference type="NCBI Taxonomy" id="29159"/>
    <lineage>
        <taxon>Eukaryota</taxon>
        <taxon>Metazoa</taxon>
        <taxon>Spiralia</taxon>
        <taxon>Lophotrochozoa</taxon>
        <taxon>Mollusca</taxon>
        <taxon>Bivalvia</taxon>
        <taxon>Autobranchia</taxon>
        <taxon>Pteriomorphia</taxon>
        <taxon>Ostreida</taxon>
        <taxon>Ostreoidea</taxon>
        <taxon>Ostreidae</taxon>
        <taxon>Magallana</taxon>
    </lineage>
</organism>
<keyword evidence="4" id="KW-0175">Coiled coil</keyword>
<name>A0A8W8NYE5_MAGGI</name>
<comment type="subcellular location">
    <subcellularLocation>
        <location evidence="1">Secreted</location>
    </subcellularLocation>
</comment>
<dbReference type="PROSITE" id="PS50871">
    <property type="entry name" value="C1Q"/>
    <property type="match status" value="1"/>
</dbReference>
<reference evidence="7" key="1">
    <citation type="submission" date="2022-08" db="UniProtKB">
        <authorList>
            <consortium name="EnsemblMetazoa"/>
        </authorList>
    </citation>
    <scope>IDENTIFICATION</scope>
    <source>
        <strain evidence="7">05x7-T-G4-1.051#20</strain>
    </source>
</reference>
<evidence type="ECO:0000313" key="8">
    <source>
        <dbReference type="Proteomes" id="UP000005408"/>
    </source>
</evidence>
<dbReference type="AlphaFoldDB" id="A0A8W8NYE5"/>
<protein>
    <recommendedName>
        <fullName evidence="6">C1q domain-containing protein</fullName>
    </recommendedName>
</protein>
<evidence type="ECO:0000256" key="1">
    <source>
        <dbReference type="ARBA" id="ARBA00004613"/>
    </source>
</evidence>
<keyword evidence="8" id="KW-1185">Reference proteome</keyword>
<dbReference type="InterPro" id="IPR050822">
    <property type="entry name" value="Cerebellin_Synaptic_Org"/>
</dbReference>
<dbReference type="OrthoDB" id="10070467at2759"/>
<dbReference type="Gene3D" id="2.60.120.40">
    <property type="match status" value="1"/>
</dbReference>
<evidence type="ECO:0000313" key="7">
    <source>
        <dbReference type="EnsemblMetazoa" id="G9251.2:cds"/>
    </source>
</evidence>
<dbReference type="PANTHER" id="PTHR22923:SF116">
    <property type="entry name" value="C1Q DOMAIN-CONTAINING PROTEIN"/>
    <property type="match status" value="1"/>
</dbReference>
<evidence type="ECO:0000256" key="2">
    <source>
        <dbReference type="ARBA" id="ARBA00022525"/>
    </source>
</evidence>
<dbReference type="InterPro" id="IPR001073">
    <property type="entry name" value="C1q_dom"/>
</dbReference>